<dbReference type="InterPro" id="IPR003607">
    <property type="entry name" value="HD/PDEase_dom"/>
</dbReference>
<organism evidence="1 2">
    <name type="scientific">Candidatus Staskawiczbacteria bacterium RIFOXYD1_FULL_32_13</name>
    <dbReference type="NCBI Taxonomy" id="1802234"/>
    <lineage>
        <taxon>Bacteria</taxon>
        <taxon>Candidatus Staskawicziibacteriota</taxon>
    </lineage>
</organism>
<sequence>MNVQELFPETFDLVTKAHKGIHGGHDIHHATRVATWAQRIAMNEWGDQCVAKLAGLAGLCHNADRLIEHQYGHGNAPESATRELLTSWLETSDISVDELEIVLSAVLNHGAKNSANDSRVKKALADADKVVNMALDLIIRSGQLYHDLPAVDHVWFVNDPEATYLNPKSSLKDIWYSPAEWVDPSCPFCFCTSLGWRIGEKRAQNLTDYIQTLRAQMEEDGIVFKE</sequence>
<evidence type="ECO:0000313" key="2">
    <source>
        <dbReference type="Proteomes" id="UP000178935"/>
    </source>
</evidence>
<reference evidence="1 2" key="1">
    <citation type="journal article" date="2016" name="Nat. Commun.">
        <title>Thousands of microbial genomes shed light on interconnected biogeochemical processes in an aquifer system.</title>
        <authorList>
            <person name="Anantharaman K."/>
            <person name="Brown C.T."/>
            <person name="Hug L.A."/>
            <person name="Sharon I."/>
            <person name="Castelle C.J."/>
            <person name="Probst A.J."/>
            <person name="Thomas B.C."/>
            <person name="Singh A."/>
            <person name="Wilkins M.J."/>
            <person name="Karaoz U."/>
            <person name="Brodie E.L."/>
            <person name="Williams K.H."/>
            <person name="Hubbard S.S."/>
            <person name="Banfield J.F."/>
        </authorList>
    </citation>
    <scope>NUCLEOTIDE SEQUENCE [LARGE SCALE GENOMIC DNA]</scope>
</reference>
<dbReference type="CDD" id="cd00077">
    <property type="entry name" value="HDc"/>
    <property type="match status" value="1"/>
</dbReference>
<accession>A0A1G2JS82</accession>
<dbReference type="AlphaFoldDB" id="A0A1G2JS82"/>
<dbReference type="Proteomes" id="UP000178935">
    <property type="component" value="Unassembled WGS sequence"/>
</dbReference>
<protein>
    <recommendedName>
        <fullName evidence="3">HD/PDEase domain-containing protein</fullName>
    </recommendedName>
</protein>
<name>A0A1G2JS82_9BACT</name>
<dbReference type="SUPFAM" id="SSF109604">
    <property type="entry name" value="HD-domain/PDEase-like"/>
    <property type="match status" value="1"/>
</dbReference>
<dbReference type="EMBL" id="MHPU01000008">
    <property type="protein sequence ID" value="OGZ89291.1"/>
    <property type="molecule type" value="Genomic_DNA"/>
</dbReference>
<proteinExistence type="predicted"/>
<evidence type="ECO:0008006" key="3">
    <source>
        <dbReference type="Google" id="ProtNLM"/>
    </source>
</evidence>
<gene>
    <name evidence="1" type="ORF">A2561_02565</name>
</gene>
<comment type="caution">
    <text evidence="1">The sequence shown here is derived from an EMBL/GenBank/DDBJ whole genome shotgun (WGS) entry which is preliminary data.</text>
</comment>
<dbReference type="Gene3D" id="1.10.3210.10">
    <property type="entry name" value="Hypothetical protein af1432"/>
    <property type="match status" value="1"/>
</dbReference>
<evidence type="ECO:0000313" key="1">
    <source>
        <dbReference type="EMBL" id="OGZ89291.1"/>
    </source>
</evidence>